<dbReference type="EMBL" id="SMMG02000009">
    <property type="protein sequence ID" value="KAA3461979.1"/>
    <property type="molecule type" value="Genomic_DNA"/>
</dbReference>
<sequence length="121" mass="13550">MLGMDWLSEYRVNLYSNIKRVTLRTSSGNEIIMVGESQNYLTNVISTLVAEKLVCKGCDAYLAYILDTNEFPDVFLEELPSLPPESEVEFGIELLSGTALVSIAPYRMAPKELKELNALLQ</sequence>
<keyword evidence="1" id="KW-0378">Hydrolase</keyword>
<dbReference type="GO" id="GO:0008233">
    <property type="term" value="F:peptidase activity"/>
    <property type="evidence" value="ECO:0007669"/>
    <property type="project" value="UniProtKB-KW"/>
</dbReference>
<protein>
    <submittedName>
        <fullName evidence="1">Gag protease polyprotein-like protein</fullName>
    </submittedName>
</protein>
<name>A0A5B6UW39_9ROSI</name>
<evidence type="ECO:0000313" key="1">
    <source>
        <dbReference type="EMBL" id="KAA3461979.1"/>
    </source>
</evidence>
<comment type="caution">
    <text evidence="1">The sequence shown here is derived from an EMBL/GenBank/DDBJ whole genome shotgun (WGS) entry which is preliminary data.</text>
</comment>
<organism evidence="1 2">
    <name type="scientific">Gossypium australe</name>
    <dbReference type="NCBI Taxonomy" id="47621"/>
    <lineage>
        <taxon>Eukaryota</taxon>
        <taxon>Viridiplantae</taxon>
        <taxon>Streptophyta</taxon>
        <taxon>Embryophyta</taxon>
        <taxon>Tracheophyta</taxon>
        <taxon>Spermatophyta</taxon>
        <taxon>Magnoliopsida</taxon>
        <taxon>eudicotyledons</taxon>
        <taxon>Gunneridae</taxon>
        <taxon>Pentapetalae</taxon>
        <taxon>rosids</taxon>
        <taxon>malvids</taxon>
        <taxon>Malvales</taxon>
        <taxon>Malvaceae</taxon>
        <taxon>Malvoideae</taxon>
        <taxon>Gossypium</taxon>
    </lineage>
</organism>
<dbReference type="GO" id="GO:0006508">
    <property type="term" value="P:proteolysis"/>
    <property type="evidence" value="ECO:0007669"/>
    <property type="project" value="UniProtKB-KW"/>
</dbReference>
<dbReference type="PANTHER" id="PTHR15503:SF45">
    <property type="entry name" value="RNA-DIRECTED DNA POLYMERASE HOMOLOG"/>
    <property type="match status" value="1"/>
</dbReference>
<dbReference type="InterPro" id="IPR032567">
    <property type="entry name" value="RTL1-rel"/>
</dbReference>
<keyword evidence="2" id="KW-1185">Reference proteome</keyword>
<dbReference type="PANTHER" id="PTHR15503">
    <property type="entry name" value="LDOC1 RELATED"/>
    <property type="match status" value="1"/>
</dbReference>
<proteinExistence type="predicted"/>
<accession>A0A5B6UW39</accession>
<reference evidence="1" key="1">
    <citation type="submission" date="2019-08" db="EMBL/GenBank/DDBJ databases">
        <authorList>
            <person name="Liu F."/>
        </authorList>
    </citation>
    <scope>NUCLEOTIDE SEQUENCE [LARGE SCALE GENOMIC DNA]</scope>
    <source>
        <strain evidence="1">PA1801</strain>
        <tissue evidence="1">Leaf</tissue>
    </source>
</reference>
<evidence type="ECO:0000313" key="2">
    <source>
        <dbReference type="Proteomes" id="UP000325315"/>
    </source>
</evidence>
<dbReference type="Proteomes" id="UP000325315">
    <property type="component" value="Unassembled WGS sequence"/>
</dbReference>
<gene>
    <name evidence="1" type="ORF">EPI10_028508</name>
</gene>
<keyword evidence="1" id="KW-0645">Protease</keyword>
<dbReference type="OrthoDB" id="437338at2759"/>
<dbReference type="AlphaFoldDB" id="A0A5B6UW39"/>